<feature type="transmembrane region" description="Helical" evidence="6">
    <location>
        <begin position="20"/>
        <end position="39"/>
    </location>
</feature>
<evidence type="ECO:0000256" key="5">
    <source>
        <dbReference type="ARBA" id="ARBA00023136"/>
    </source>
</evidence>
<evidence type="ECO:0000256" key="3">
    <source>
        <dbReference type="ARBA" id="ARBA00022692"/>
    </source>
</evidence>
<evidence type="ECO:0000313" key="7">
    <source>
        <dbReference type="EMBL" id="WWC92192.1"/>
    </source>
</evidence>
<evidence type="ECO:0000256" key="1">
    <source>
        <dbReference type="ARBA" id="ARBA00004141"/>
    </source>
</evidence>
<name>A0AAX4K3L3_9TREE</name>
<sequence length="189" mass="20941">MAGLLGAYSSFLSRRPVIGGMASSAVLFATGDVVAQQLIEKKGKDHDFVRTARIVVWGGGIFAPAVTVWFRTLERLPIKGKWPATFARVGLDQFVFAPIVLTGFFHAMTLMEGKSLADARAKWKEAFVPTLKANWMLFVPFQTLNMGFIPLQYRLLAINGVNIPWNAFLSLQNAKPKQVEKAENDLKQA</sequence>
<evidence type="ECO:0000313" key="8">
    <source>
        <dbReference type="Proteomes" id="UP001355207"/>
    </source>
</evidence>
<evidence type="ECO:0000256" key="6">
    <source>
        <dbReference type="RuleBase" id="RU363053"/>
    </source>
</evidence>
<evidence type="ECO:0000256" key="4">
    <source>
        <dbReference type="ARBA" id="ARBA00022989"/>
    </source>
</evidence>
<dbReference type="GO" id="GO:0016020">
    <property type="term" value="C:membrane"/>
    <property type="evidence" value="ECO:0007669"/>
    <property type="project" value="UniProtKB-SubCell"/>
</dbReference>
<dbReference type="EMBL" id="CP144107">
    <property type="protein sequence ID" value="WWC92192.1"/>
    <property type="molecule type" value="Genomic_DNA"/>
</dbReference>
<keyword evidence="4 6" id="KW-1133">Transmembrane helix</keyword>
<gene>
    <name evidence="7" type="ORF">L201_007146</name>
</gene>
<feature type="transmembrane region" description="Helical" evidence="6">
    <location>
        <begin position="90"/>
        <end position="110"/>
    </location>
</feature>
<dbReference type="GO" id="GO:0005739">
    <property type="term" value="C:mitochondrion"/>
    <property type="evidence" value="ECO:0007669"/>
    <property type="project" value="TreeGrafter"/>
</dbReference>
<dbReference type="PANTHER" id="PTHR11266:SF17">
    <property type="entry name" value="PROTEIN MPV17"/>
    <property type="match status" value="1"/>
</dbReference>
<dbReference type="GeneID" id="91097815"/>
<evidence type="ECO:0000256" key="2">
    <source>
        <dbReference type="ARBA" id="ARBA00006824"/>
    </source>
</evidence>
<keyword evidence="3 6" id="KW-0812">Transmembrane</keyword>
<dbReference type="Pfam" id="PF04117">
    <property type="entry name" value="Mpv17_PMP22"/>
    <property type="match status" value="1"/>
</dbReference>
<dbReference type="AlphaFoldDB" id="A0AAX4K3L3"/>
<protein>
    <submittedName>
        <fullName evidence="7">Protein SYM1</fullName>
    </submittedName>
</protein>
<feature type="transmembrane region" description="Helical" evidence="6">
    <location>
        <begin position="51"/>
        <end position="70"/>
    </location>
</feature>
<dbReference type="RefSeq" id="XP_066078954.1">
    <property type="nucleotide sequence ID" value="XM_066222857.1"/>
</dbReference>
<proteinExistence type="inferred from homology"/>
<reference evidence="7 8" key="1">
    <citation type="submission" date="2024-01" db="EMBL/GenBank/DDBJ databases">
        <title>Comparative genomics of Cryptococcus and Kwoniella reveals pathogenesis evolution and contrasting modes of karyotype evolution via chromosome fusion or intercentromeric recombination.</title>
        <authorList>
            <person name="Coelho M.A."/>
            <person name="David-Palma M."/>
            <person name="Shea T."/>
            <person name="Bowers K."/>
            <person name="McGinley-Smith S."/>
            <person name="Mohammad A.W."/>
            <person name="Gnirke A."/>
            <person name="Yurkov A.M."/>
            <person name="Nowrousian M."/>
            <person name="Sun S."/>
            <person name="Cuomo C.A."/>
            <person name="Heitman J."/>
        </authorList>
    </citation>
    <scope>NUCLEOTIDE SEQUENCE [LARGE SCALE GENOMIC DNA]</scope>
    <source>
        <strain evidence="7 8">CBS 6074</strain>
    </source>
</reference>
<dbReference type="PANTHER" id="PTHR11266">
    <property type="entry name" value="PEROXISOMAL MEMBRANE PROTEIN 2, PXMP2 MPV17"/>
    <property type="match status" value="1"/>
</dbReference>
<accession>A0AAX4K3L3</accession>
<keyword evidence="8" id="KW-1185">Reference proteome</keyword>
<organism evidence="7 8">
    <name type="scientific">Kwoniella dendrophila CBS 6074</name>
    <dbReference type="NCBI Taxonomy" id="1295534"/>
    <lineage>
        <taxon>Eukaryota</taxon>
        <taxon>Fungi</taxon>
        <taxon>Dikarya</taxon>
        <taxon>Basidiomycota</taxon>
        <taxon>Agaricomycotina</taxon>
        <taxon>Tremellomycetes</taxon>
        <taxon>Tremellales</taxon>
        <taxon>Cryptococcaceae</taxon>
        <taxon>Kwoniella</taxon>
    </lineage>
</organism>
<dbReference type="Proteomes" id="UP001355207">
    <property type="component" value="Chromosome 10"/>
</dbReference>
<comment type="similarity">
    <text evidence="2 6">Belongs to the peroxisomal membrane protein PXMP2/4 family.</text>
</comment>
<keyword evidence="5 6" id="KW-0472">Membrane</keyword>
<comment type="subcellular location">
    <subcellularLocation>
        <location evidence="1">Membrane</location>
        <topology evidence="1">Multi-pass membrane protein</topology>
    </subcellularLocation>
</comment>
<dbReference type="InterPro" id="IPR007248">
    <property type="entry name" value="Mpv17_PMP22"/>
</dbReference>